<comment type="subcellular location">
    <subcellularLocation>
        <location evidence="1">Cytoplasm</location>
    </subcellularLocation>
</comment>
<evidence type="ECO:0000256" key="9">
    <source>
        <dbReference type="ARBA" id="ARBA00022842"/>
    </source>
</evidence>
<dbReference type="GO" id="GO:0005524">
    <property type="term" value="F:ATP binding"/>
    <property type="evidence" value="ECO:0007669"/>
    <property type="project" value="UniProtKB-KW"/>
</dbReference>
<evidence type="ECO:0000256" key="8">
    <source>
        <dbReference type="ARBA" id="ARBA00022840"/>
    </source>
</evidence>
<dbReference type="GO" id="GO:0016740">
    <property type="term" value="F:transferase activity"/>
    <property type="evidence" value="ECO:0007669"/>
    <property type="project" value="UniProtKB-KW"/>
</dbReference>
<keyword evidence="4" id="KW-0963">Cytoplasm</keyword>
<name>A0A2K8P2W3_9MOLU</name>
<comment type="similarity">
    <text evidence="2">Belongs to the TsaE family.</text>
</comment>
<evidence type="ECO:0000313" key="12">
    <source>
        <dbReference type="Proteomes" id="UP000232221"/>
    </source>
</evidence>
<keyword evidence="7" id="KW-0547">Nucleotide-binding</keyword>
<dbReference type="InterPro" id="IPR027417">
    <property type="entry name" value="P-loop_NTPase"/>
</dbReference>
<keyword evidence="5" id="KW-0819">tRNA processing</keyword>
<evidence type="ECO:0000256" key="2">
    <source>
        <dbReference type="ARBA" id="ARBA00007599"/>
    </source>
</evidence>
<evidence type="ECO:0000256" key="5">
    <source>
        <dbReference type="ARBA" id="ARBA00022694"/>
    </source>
</evidence>
<keyword evidence="8" id="KW-0067">ATP-binding</keyword>
<evidence type="ECO:0000256" key="4">
    <source>
        <dbReference type="ARBA" id="ARBA00022490"/>
    </source>
</evidence>
<keyword evidence="12" id="KW-1185">Reference proteome</keyword>
<organism evidence="11 12">
    <name type="scientific">Mesoplasma coleopterae</name>
    <dbReference type="NCBI Taxonomy" id="324078"/>
    <lineage>
        <taxon>Bacteria</taxon>
        <taxon>Bacillati</taxon>
        <taxon>Mycoplasmatota</taxon>
        <taxon>Mollicutes</taxon>
        <taxon>Entomoplasmatales</taxon>
        <taxon>Entomoplasmataceae</taxon>
        <taxon>Mesoplasma</taxon>
    </lineage>
</organism>
<accession>A0A2K8P2W3</accession>
<reference evidence="11 12" key="1">
    <citation type="submission" date="2017-11" db="EMBL/GenBank/DDBJ databases">
        <title>Genome sequence of Mesoplasma coleopterae BARC 779 (ATCC 49583).</title>
        <authorList>
            <person name="Lo W.-S."/>
            <person name="Kuo C.-H."/>
        </authorList>
    </citation>
    <scope>NUCLEOTIDE SEQUENCE [LARGE SCALE GENOMIC DNA]</scope>
    <source>
        <strain evidence="11 12">BARC 779</strain>
    </source>
</reference>
<dbReference type="PANTHER" id="PTHR33540">
    <property type="entry name" value="TRNA THREONYLCARBAMOYLADENOSINE BIOSYNTHESIS PROTEIN TSAE"/>
    <property type="match status" value="1"/>
</dbReference>
<dbReference type="PANTHER" id="PTHR33540:SF2">
    <property type="entry name" value="TRNA THREONYLCARBAMOYLADENOSINE BIOSYNTHESIS PROTEIN TSAE"/>
    <property type="match status" value="1"/>
</dbReference>
<dbReference type="AlphaFoldDB" id="A0A2K8P2W3"/>
<dbReference type="KEGG" id="mcol:MCOLE_v1c05140"/>
<dbReference type="OrthoDB" id="9815896at2"/>
<evidence type="ECO:0000256" key="3">
    <source>
        <dbReference type="ARBA" id="ARBA00019010"/>
    </source>
</evidence>
<dbReference type="RefSeq" id="WP_100671215.1">
    <property type="nucleotide sequence ID" value="NZ_CP024968.1"/>
</dbReference>
<evidence type="ECO:0000256" key="1">
    <source>
        <dbReference type="ARBA" id="ARBA00004496"/>
    </source>
</evidence>
<sequence length="139" mass="16266">MIIKNINETKELAIKIADELKSVNGEVYLLLTGDLGAGKTTLTKQLIKSLGVEENVTSPTFNILNQYETTNNFVINHMDAYRLDKQSNIEMFLEEFDNNINIIEWWTNLNYDFDEFKNIKIEILVIDENTREIKIERNY</sequence>
<keyword evidence="6" id="KW-0479">Metal-binding</keyword>
<dbReference type="EMBL" id="CP024968">
    <property type="protein sequence ID" value="ATZ21026.1"/>
    <property type="molecule type" value="Genomic_DNA"/>
</dbReference>
<dbReference type="SUPFAM" id="SSF52540">
    <property type="entry name" value="P-loop containing nucleoside triphosphate hydrolases"/>
    <property type="match status" value="1"/>
</dbReference>
<evidence type="ECO:0000256" key="7">
    <source>
        <dbReference type="ARBA" id="ARBA00022741"/>
    </source>
</evidence>
<dbReference type="GO" id="GO:0002949">
    <property type="term" value="P:tRNA threonylcarbamoyladenosine modification"/>
    <property type="evidence" value="ECO:0007669"/>
    <property type="project" value="InterPro"/>
</dbReference>
<proteinExistence type="inferred from homology"/>
<evidence type="ECO:0000313" key="11">
    <source>
        <dbReference type="EMBL" id="ATZ21026.1"/>
    </source>
</evidence>
<evidence type="ECO:0000256" key="10">
    <source>
        <dbReference type="ARBA" id="ARBA00032441"/>
    </source>
</evidence>
<keyword evidence="9" id="KW-0460">Magnesium</keyword>
<protein>
    <recommendedName>
        <fullName evidence="3">tRNA threonylcarbamoyladenosine biosynthesis protein TsaE</fullName>
    </recommendedName>
    <alternativeName>
        <fullName evidence="10">t(6)A37 threonylcarbamoyladenosine biosynthesis protein TsaE</fullName>
    </alternativeName>
</protein>
<dbReference type="NCBIfam" id="TIGR00150">
    <property type="entry name" value="T6A_YjeE"/>
    <property type="match status" value="1"/>
</dbReference>
<evidence type="ECO:0000256" key="6">
    <source>
        <dbReference type="ARBA" id="ARBA00022723"/>
    </source>
</evidence>
<dbReference type="Proteomes" id="UP000232221">
    <property type="component" value="Chromosome"/>
</dbReference>
<gene>
    <name evidence="11" type="primary">tsaE</name>
    <name evidence="11" type="ORF">MCOLE_v1c05140</name>
</gene>
<dbReference type="Gene3D" id="3.40.50.300">
    <property type="entry name" value="P-loop containing nucleotide triphosphate hydrolases"/>
    <property type="match status" value="1"/>
</dbReference>
<dbReference type="Pfam" id="PF02367">
    <property type="entry name" value="TsaE"/>
    <property type="match status" value="1"/>
</dbReference>
<dbReference type="GO" id="GO:0046872">
    <property type="term" value="F:metal ion binding"/>
    <property type="evidence" value="ECO:0007669"/>
    <property type="project" value="UniProtKB-KW"/>
</dbReference>
<dbReference type="InterPro" id="IPR003442">
    <property type="entry name" value="T6A_TsaE"/>
</dbReference>
<keyword evidence="11" id="KW-0808">Transferase</keyword>
<dbReference type="GO" id="GO:0005737">
    <property type="term" value="C:cytoplasm"/>
    <property type="evidence" value="ECO:0007669"/>
    <property type="project" value="UniProtKB-SubCell"/>
</dbReference>